<dbReference type="Proteomes" id="UP000182836">
    <property type="component" value="Unassembled WGS sequence"/>
</dbReference>
<name>A0A1G9C7Y4_ANEMI</name>
<accession>A0A1G9C7Y4</accession>
<dbReference type="InterPro" id="IPR002559">
    <property type="entry name" value="Transposase_11"/>
</dbReference>
<dbReference type="RefSeq" id="WP_074715539.1">
    <property type="nucleotide sequence ID" value="NZ_BJOA01000273.1"/>
</dbReference>
<protein>
    <submittedName>
        <fullName evidence="2">Transposase DDE domain-containing protein</fullName>
    </submittedName>
</protein>
<evidence type="ECO:0000259" key="1">
    <source>
        <dbReference type="Pfam" id="PF01609"/>
    </source>
</evidence>
<dbReference type="AlphaFoldDB" id="A0A1G9C7Y4"/>
<evidence type="ECO:0000313" key="2">
    <source>
        <dbReference type="EMBL" id="SDK47762.1"/>
    </source>
</evidence>
<proteinExistence type="predicted"/>
<dbReference type="GO" id="GO:0003677">
    <property type="term" value="F:DNA binding"/>
    <property type="evidence" value="ECO:0007669"/>
    <property type="project" value="InterPro"/>
</dbReference>
<dbReference type="EMBL" id="FNED01000059">
    <property type="protein sequence ID" value="SDK47762.1"/>
    <property type="molecule type" value="Genomic_DNA"/>
</dbReference>
<organism evidence="2 3">
    <name type="scientific">Aneurinibacillus migulanus</name>
    <name type="common">Bacillus migulanus</name>
    <dbReference type="NCBI Taxonomy" id="47500"/>
    <lineage>
        <taxon>Bacteria</taxon>
        <taxon>Bacillati</taxon>
        <taxon>Bacillota</taxon>
        <taxon>Bacilli</taxon>
        <taxon>Bacillales</taxon>
        <taxon>Paenibacillaceae</taxon>
        <taxon>Aneurinibacillus group</taxon>
        <taxon>Aneurinibacillus</taxon>
    </lineage>
</organism>
<dbReference type="Pfam" id="PF01609">
    <property type="entry name" value="DDE_Tnp_1"/>
    <property type="match status" value="1"/>
</dbReference>
<dbReference type="GO" id="GO:0006313">
    <property type="term" value="P:DNA transposition"/>
    <property type="evidence" value="ECO:0007669"/>
    <property type="project" value="InterPro"/>
</dbReference>
<reference evidence="2 3" key="1">
    <citation type="submission" date="2016-10" db="EMBL/GenBank/DDBJ databases">
        <authorList>
            <person name="de Groot N.N."/>
        </authorList>
    </citation>
    <scope>NUCLEOTIDE SEQUENCE [LARGE SCALE GENOMIC DNA]</scope>
    <source>
        <strain evidence="2 3">DSM 2895</strain>
    </source>
</reference>
<evidence type="ECO:0000313" key="3">
    <source>
        <dbReference type="Proteomes" id="UP000182836"/>
    </source>
</evidence>
<gene>
    <name evidence="2" type="ORF">SAMN04487909_15911</name>
</gene>
<feature type="domain" description="Transposase IS4-like" evidence="1">
    <location>
        <begin position="8"/>
        <end position="70"/>
    </location>
</feature>
<sequence>MIVPSMKEFLDSGFILVADRAYFQIKRIDTFVKAETKQPFVIRLKTNVALYRKKSLRRWSSADSNITGDFTCQLGTPQARSESR</sequence>
<dbReference type="GO" id="GO:0004803">
    <property type="term" value="F:transposase activity"/>
    <property type="evidence" value="ECO:0007669"/>
    <property type="project" value="InterPro"/>
</dbReference>